<dbReference type="Gene3D" id="2.40.160.20">
    <property type="match status" value="1"/>
</dbReference>
<dbReference type="InterPro" id="IPR011250">
    <property type="entry name" value="OMP/PagP_B-barrel"/>
</dbReference>
<keyword evidence="1 2" id="KW-0732">Signal</keyword>
<name>A0ABS9CI77_9BACT</name>
<sequence length="223" mass="24953">MRKILQTLVLLTLTIHASAQDAPEYRAEIGGAIGLVAYEGDFNGNPLRNQQPMLTLVGRYRLNPRMALAANISWGQLKGSSTHANTYYPDLEPMSFKHSVADIGMRYEYNFWPYGTGHEYRGAQRFTPYIYIGIGATIAKPEKTEAAVNMPIGAGVKYKIGDRTNVAMEWTIHFTTSDKIDGVADPYGIKSSGLFKNTDGYSHLRLSLTYDIWRKCKTCNNDI</sequence>
<dbReference type="Proteomes" id="UP001200470">
    <property type="component" value="Unassembled WGS sequence"/>
</dbReference>
<reference evidence="4 5" key="1">
    <citation type="submission" date="2020-12" db="EMBL/GenBank/DDBJ databases">
        <title>Whole genome sequences of gut porcine anaerobes.</title>
        <authorList>
            <person name="Kubasova T."/>
            <person name="Jahodarova E."/>
            <person name="Rychlik I."/>
        </authorList>
    </citation>
    <scope>NUCLEOTIDE SEQUENCE [LARGE SCALE GENOMIC DNA]</scope>
    <source>
        <strain evidence="4 5">An925</strain>
    </source>
</reference>
<dbReference type="SUPFAM" id="SSF56925">
    <property type="entry name" value="OMPA-like"/>
    <property type="match status" value="1"/>
</dbReference>
<evidence type="ECO:0000256" key="1">
    <source>
        <dbReference type="ARBA" id="ARBA00022729"/>
    </source>
</evidence>
<evidence type="ECO:0000256" key="2">
    <source>
        <dbReference type="SAM" id="SignalP"/>
    </source>
</evidence>
<proteinExistence type="predicted"/>
<dbReference type="InterPro" id="IPR027385">
    <property type="entry name" value="Beta-barrel_OMP"/>
</dbReference>
<gene>
    <name evidence="4" type="ORF">I6E12_09080</name>
</gene>
<dbReference type="Pfam" id="PF13505">
    <property type="entry name" value="OMP_b-brl"/>
    <property type="match status" value="1"/>
</dbReference>
<keyword evidence="5" id="KW-1185">Reference proteome</keyword>
<evidence type="ECO:0000313" key="5">
    <source>
        <dbReference type="Proteomes" id="UP001200470"/>
    </source>
</evidence>
<evidence type="ECO:0000313" key="4">
    <source>
        <dbReference type="EMBL" id="MCF2564265.1"/>
    </source>
</evidence>
<protein>
    <submittedName>
        <fullName evidence="4">Outer membrane beta-barrel protein</fullName>
    </submittedName>
</protein>
<evidence type="ECO:0000259" key="3">
    <source>
        <dbReference type="Pfam" id="PF13505"/>
    </source>
</evidence>
<dbReference type="EMBL" id="JADYTN010000020">
    <property type="protein sequence ID" value="MCF2564265.1"/>
    <property type="molecule type" value="Genomic_DNA"/>
</dbReference>
<feature type="signal peptide" evidence="2">
    <location>
        <begin position="1"/>
        <end position="19"/>
    </location>
</feature>
<dbReference type="RefSeq" id="WP_094440552.1">
    <property type="nucleotide sequence ID" value="NZ_JADYTN010000020.1"/>
</dbReference>
<feature type="chain" id="PRO_5046586239" evidence="2">
    <location>
        <begin position="20"/>
        <end position="223"/>
    </location>
</feature>
<organism evidence="4 5">
    <name type="scientific">Xylanibacter brevis</name>
    <dbReference type="NCBI Taxonomy" id="83231"/>
    <lineage>
        <taxon>Bacteria</taxon>
        <taxon>Pseudomonadati</taxon>
        <taxon>Bacteroidota</taxon>
        <taxon>Bacteroidia</taxon>
        <taxon>Bacteroidales</taxon>
        <taxon>Prevotellaceae</taxon>
        <taxon>Xylanibacter</taxon>
    </lineage>
</organism>
<accession>A0ABS9CI77</accession>
<feature type="domain" description="Outer membrane protein beta-barrel" evidence="3">
    <location>
        <begin position="8"/>
        <end position="175"/>
    </location>
</feature>
<comment type="caution">
    <text evidence="4">The sequence shown here is derived from an EMBL/GenBank/DDBJ whole genome shotgun (WGS) entry which is preliminary data.</text>
</comment>